<keyword evidence="3" id="KW-1185">Reference proteome</keyword>
<dbReference type="EMBL" id="LT629746">
    <property type="protein sequence ID" value="SDT48807.1"/>
    <property type="molecule type" value="Genomic_DNA"/>
</dbReference>
<gene>
    <name evidence="1" type="ORF">F7R14_16945</name>
    <name evidence="2" type="ORF">SAMN04490191_4715</name>
</gene>
<dbReference type="SUPFAM" id="SSF56281">
    <property type="entry name" value="Metallo-hydrolase/oxidoreductase"/>
    <property type="match status" value="1"/>
</dbReference>
<reference evidence="1 4" key="3">
    <citation type="submission" date="2019-09" db="EMBL/GenBank/DDBJ databases">
        <title>Draft genome sequences of 48 bacterial type strains from the CCUG.</title>
        <authorList>
            <person name="Tunovic T."/>
            <person name="Pineiro-Iglesias B."/>
            <person name="Unosson C."/>
            <person name="Inganas E."/>
            <person name="Ohlen M."/>
            <person name="Cardew S."/>
            <person name="Jensie-Markopoulos S."/>
            <person name="Salva-Serra F."/>
            <person name="Jaen-Luchoro D."/>
            <person name="Karlsson R."/>
            <person name="Svensson-Stadler L."/>
            <person name="Chun J."/>
            <person name="Moore E."/>
        </authorList>
    </citation>
    <scope>NUCLEOTIDE SEQUENCE [LARGE SCALE GENOMIC DNA]</scope>
    <source>
        <strain evidence="1 4">CCUG 51522</strain>
    </source>
</reference>
<name>A0A0J6HF50_9PSED</name>
<reference evidence="3" key="2">
    <citation type="submission" date="2016-10" db="EMBL/GenBank/DDBJ databases">
        <authorList>
            <person name="Varghese N."/>
            <person name="Submissions S."/>
        </authorList>
    </citation>
    <scope>NUCLEOTIDE SEQUENCE [LARGE SCALE GENOMIC DNA]</scope>
    <source>
        <strain evidence="3">BS3782</strain>
    </source>
</reference>
<evidence type="ECO:0000313" key="1">
    <source>
        <dbReference type="EMBL" id="KAB0503447.1"/>
    </source>
</evidence>
<evidence type="ECO:0000313" key="2">
    <source>
        <dbReference type="EMBL" id="SDT48807.1"/>
    </source>
</evidence>
<reference evidence="2" key="1">
    <citation type="submission" date="2016-10" db="EMBL/GenBank/DDBJ databases">
        <authorList>
            <person name="de Groot N.N."/>
        </authorList>
    </citation>
    <scope>NUCLEOTIDE SEQUENCE [LARGE SCALE GENOMIC DNA]</scope>
    <source>
        <strain evidence="2">BS3782</strain>
    </source>
</reference>
<dbReference type="RefSeq" id="WP_038983818.1">
    <property type="nucleotide sequence ID" value="NZ_JABTYG010000003.1"/>
</dbReference>
<evidence type="ECO:0000313" key="4">
    <source>
        <dbReference type="Proteomes" id="UP000434925"/>
    </source>
</evidence>
<organism evidence="2 3">
    <name type="scientific">Pseudomonas lini</name>
    <dbReference type="NCBI Taxonomy" id="163011"/>
    <lineage>
        <taxon>Bacteria</taxon>
        <taxon>Pseudomonadati</taxon>
        <taxon>Pseudomonadota</taxon>
        <taxon>Gammaproteobacteria</taxon>
        <taxon>Pseudomonadales</taxon>
        <taxon>Pseudomonadaceae</taxon>
        <taxon>Pseudomonas</taxon>
    </lineage>
</organism>
<accession>A0A0J6HF50</accession>
<sequence>MDIEFVNHASLLLEEKGSFFLTDPWYISPAFGGWIQNPSPKTKVIEKLLALPASKLNVIISHGHDDHLDEFFIQKHLADATFFVPKFKTNGLAKRIERLTGRYPVELTDEAYFVEGVELRCFINPEFTEYDSIVTIISETDAVIHANDNWHEYPTALTEALNQCLSAVPVENRYFFIQFGIADSFPVNYPSFDNQSTNEMIESRFKSYQDATTANLKHLGLDKGYYYANQSLYQYPTSWDKASLYELAQDFLCRNPGPFIQCASGIDIKTSQFHDTPSDELFDFLLRRLETFINNKIDSPTLVKLMTSSNEYETGTVGYEASRQVWSRILNAELTLEAIIIGGMGLIHRPDQNISNIHSKVSKLAYLIQSKIISSGLNFLMESK</sequence>
<dbReference type="AlphaFoldDB" id="A0A0J6HF50"/>
<dbReference type="EMBL" id="VZPO01000006">
    <property type="protein sequence ID" value="KAB0503447.1"/>
    <property type="molecule type" value="Genomic_DNA"/>
</dbReference>
<evidence type="ECO:0000313" key="3">
    <source>
        <dbReference type="Proteomes" id="UP000182814"/>
    </source>
</evidence>
<proteinExistence type="predicted"/>
<dbReference type="PATRIC" id="fig|163011.3.peg.3012"/>
<dbReference type="InterPro" id="IPR036866">
    <property type="entry name" value="RibonucZ/Hydroxyglut_hydro"/>
</dbReference>
<dbReference type="Proteomes" id="UP000434925">
    <property type="component" value="Unassembled WGS sequence"/>
</dbReference>
<dbReference type="Gene3D" id="3.60.15.10">
    <property type="entry name" value="Ribonuclease Z/Hydroxyacylglutathione hydrolase-like"/>
    <property type="match status" value="1"/>
</dbReference>
<protein>
    <submittedName>
        <fullName evidence="2">Beta-lactamase superfamily domain-containing protein</fullName>
    </submittedName>
</protein>
<dbReference type="Proteomes" id="UP000182814">
    <property type="component" value="Chromosome I"/>
</dbReference>